<dbReference type="GO" id="GO:0000976">
    <property type="term" value="F:transcription cis-regulatory region binding"/>
    <property type="evidence" value="ECO:0007669"/>
    <property type="project" value="TreeGrafter"/>
</dbReference>
<reference evidence="5 6" key="1">
    <citation type="submission" date="2018-01" db="EMBL/GenBank/DDBJ databases">
        <title>Whole genome sequencing of Histamine producing bacteria.</title>
        <authorList>
            <person name="Butler K."/>
        </authorList>
    </citation>
    <scope>NUCLEOTIDE SEQUENCE [LARGE SCALE GENOMIC DNA]</scope>
    <source>
        <strain evidence="5 6">FS-7.2</strain>
    </source>
</reference>
<dbReference type="PROSITE" id="PS50931">
    <property type="entry name" value="HTH_LYSR"/>
    <property type="match status" value="1"/>
</dbReference>
<dbReference type="NCBIfam" id="NF008294">
    <property type="entry name" value="PRK11074.1"/>
    <property type="match status" value="1"/>
</dbReference>
<name>A0A0B7JAA9_9GAMM</name>
<dbReference type="Pfam" id="PF00126">
    <property type="entry name" value="HTH_1"/>
    <property type="match status" value="1"/>
</dbReference>
<evidence type="ECO:0000256" key="4">
    <source>
        <dbReference type="ARBA" id="ARBA00023163"/>
    </source>
</evidence>
<dbReference type="eggNOG" id="COG0583">
    <property type="taxonomic scope" value="Bacteria"/>
</dbReference>
<comment type="caution">
    <text evidence="5">The sequence shown here is derived from an EMBL/GenBank/DDBJ whole genome shotgun (WGS) entry which is preliminary data.</text>
</comment>
<dbReference type="Gene3D" id="1.10.10.10">
    <property type="entry name" value="Winged helix-like DNA-binding domain superfamily/Winged helix DNA-binding domain"/>
    <property type="match status" value="1"/>
</dbReference>
<dbReference type="RefSeq" id="WP_036794254.1">
    <property type="nucleotide sequence ID" value="NZ_JAUZMX010000001.1"/>
</dbReference>
<evidence type="ECO:0000256" key="3">
    <source>
        <dbReference type="ARBA" id="ARBA00023125"/>
    </source>
</evidence>
<dbReference type="Pfam" id="PF03466">
    <property type="entry name" value="LysR_substrate"/>
    <property type="match status" value="1"/>
</dbReference>
<protein>
    <submittedName>
        <fullName evidence="5">LysR family transcriptional regulator</fullName>
    </submittedName>
</protein>
<keyword evidence="2" id="KW-0805">Transcription regulation</keyword>
<evidence type="ECO:0000256" key="1">
    <source>
        <dbReference type="ARBA" id="ARBA00009437"/>
    </source>
</evidence>
<accession>A0A2T3KIH8</accession>
<dbReference type="Proteomes" id="UP000241426">
    <property type="component" value="Unassembled WGS sequence"/>
</dbReference>
<dbReference type="Gene3D" id="3.40.190.290">
    <property type="match status" value="1"/>
</dbReference>
<dbReference type="SUPFAM" id="SSF46785">
    <property type="entry name" value="Winged helix' DNA-binding domain"/>
    <property type="match status" value="1"/>
</dbReference>
<organism evidence="5 6">
    <name type="scientific">Photobacterium kishitanii</name>
    <dbReference type="NCBI Taxonomy" id="318456"/>
    <lineage>
        <taxon>Bacteria</taxon>
        <taxon>Pseudomonadati</taxon>
        <taxon>Pseudomonadota</taxon>
        <taxon>Gammaproteobacteria</taxon>
        <taxon>Vibrionales</taxon>
        <taxon>Vibrionaceae</taxon>
        <taxon>Photobacterium</taxon>
    </lineage>
</organism>
<dbReference type="InterPro" id="IPR036388">
    <property type="entry name" value="WH-like_DNA-bd_sf"/>
</dbReference>
<dbReference type="InterPro" id="IPR036390">
    <property type="entry name" value="WH_DNA-bd_sf"/>
</dbReference>
<dbReference type="GO" id="GO:0003700">
    <property type="term" value="F:DNA-binding transcription factor activity"/>
    <property type="evidence" value="ECO:0007669"/>
    <property type="project" value="InterPro"/>
</dbReference>
<keyword evidence="3" id="KW-0238">DNA-binding</keyword>
<accession>A0A0B7JAA9</accession>
<sequence>MFSYNDLQVIDVVARRGSFSGAAEELHKVPSAISYTVRLIEERLAVELFVRLHRQVKLTPAGEYFVEESRKLIKQMQLMKYQTQRVANGWSQNVSVALDTVVRQSRVNTLVRDFYQHFPDVELHLTMEVFNGVWDALADGRADIAIGATAAVPVGGSFDYRDMGTLTWKFVIDPQHPLAQSDHPLEPHELAQYPAICLEDTSRTLPKRITWLMDNQRRILVPNWHSAMQCLKAGLGVSVVPSHMAIPLIETGELIEKELAIKPSVSPCCLAWNTETMNPAVSWLLDYLGDSEQLHRQWVR</sequence>
<evidence type="ECO:0000256" key="2">
    <source>
        <dbReference type="ARBA" id="ARBA00023015"/>
    </source>
</evidence>
<dbReference type="InterPro" id="IPR005119">
    <property type="entry name" value="LysR_subst-bd"/>
</dbReference>
<dbReference type="AlphaFoldDB" id="A0A0B7JAA9"/>
<gene>
    <name evidence="5" type="ORF">C9J27_10795</name>
</gene>
<dbReference type="FunFam" id="1.10.10.10:FF:000001">
    <property type="entry name" value="LysR family transcriptional regulator"/>
    <property type="match status" value="1"/>
</dbReference>
<dbReference type="GeneID" id="29944805"/>
<dbReference type="PANTHER" id="PTHR30126:SF18">
    <property type="entry name" value="LYSR FAMILY TRANSCRIPTIONAL REGULATOR"/>
    <property type="match status" value="1"/>
</dbReference>
<evidence type="ECO:0000313" key="6">
    <source>
        <dbReference type="Proteomes" id="UP000241426"/>
    </source>
</evidence>
<dbReference type="InterPro" id="IPR000847">
    <property type="entry name" value="LysR_HTH_N"/>
</dbReference>
<comment type="similarity">
    <text evidence="1">Belongs to the LysR transcriptional regulatory family.</text>
</comment>
<keyword evidence="4" id="KW-0804">Transcription</keyword>
<dbReference type="PANTHER" id="PTHR30126">
    <property type="entry name" value="HTH-TYPE TRANSCRIPTIONAL REGULATOR"/>
    <property type="match status" value="1"/>
</dbReference>
<dbReference type="EMBL" id="PYNF01000007">
    <property type="protein sequence ID" value="PSU98980.1"/>
    <property type="molecule type" value="Genomic_DNA"/>
</dbReference>
<evidence type="ECO:0000313" key="5">
    <source>
        <dbReference type="EMBL" id="PSU98980.1"/>
    </source>
</evidence>
<proteinExistence type="inferred from homology"/>
<dbReference type="SUPFAM" id="SSF53850">
    <property type="entry name" value="Periplasmic binding protein-like II"/>
    <property type="match status" value="1"/>
</dbReference>